<feature type="domain" description="Peptidase S1" evidence="14">
    <location>
        <begin position="39"/>
        <end position="265"/>
    </location>
</feature>
<accession>A0A922CI71</accession>
<keyword evidence="16" id="KW-1185">Reference proteome</keyword>
<evidence type="ECO:0000256" key="3">
    <source>
        <dbReference type="ARBA" id="ARBA00022656"/>
    </source>
</evidence>
<keyword evidence="6" id="KW-0378">Hydrolase</keyword>
<comment type="subcellular location">
    <subcellularLocation>
        <location evidence="1">Secreted</location>
        <location evidence="1">Extracellular space</location>
    </subcellularLocation>
</comment>
<dbReference type="FunFam" id="2.40.10.10:FF:000054">
    <property type="entry name" value="Complement C1r subcomponent"/>
    <property type="match status" value="1"/>
</dbReference>
<dbReference type="InterPro" id="IPR001254">
    <property type="entry name" value="Trypsin_dom"/>
</dbReference>
<keyword evidence="9" id="KW-0325">Glycoprotein</keyword>
<dbReference type="InterPro" id="IPR018114">
    <property type="entry name" value="TRYPSIN_HIS"/>
</dbReference>
<evidence type="ECO:0000259" key="14">
    <source>
        <dbReference type="PROSITE" id="PS50240"/>
    </source>
</evidence>
<evidence type="ECO:0000313" key="15">
    <source>
        <dbReference type="EMBL" id="KAG6447785.1"/>
    </source>
</evidence>
<keyword evidence="3" id="KW-0800">Toxin</keyword>
<evidence type="ECO:0000256" key="8">
    <source>
        <dbReference type="ARBA" id="ARBA00023157"/>
    </source>
</evidence>
<evidence type="ECO:0000256" key="5">
    <source>
        <dbReference type="ARBA" id="ARBA00022729"/>
    </source>
</evidence>
<keyword evidence="10" id="KW-1199">Hemostasis impairing toxin</keyword>
<sequence>MRVVWCSLLFAINVFAFDYTNVPTLEEFLEEPVGHDNRIVGGQEADIIDYPHQVSYLFNEGILCGGFIVSERYIVTAAHCSSIITDASTIILRAGSSYRQNGTIIPIAEVYTHPQFNNPPYDKDVGVLRTHYPINFTDTIKPIPLAPLGRRMRAYTYVEISGWGATQEGGPSPDRLREVRIPVVSYPQCFMSYPMQLTRNMFCAGNYYFGRQGTCQGDSGGTAVQDGMACGIVSFAEGCARPAYPSVLANIAAREIREFIRNITNL</sequence>
<reference evidence="15" key="1">
    <citation type="journal article" date="2016" name="Insect Biochem. Mol. Biol.">
        <title>Multifaceted biological insights from a draft genome sequence of the tobacco hornworm moth, Manduca sexta.</title>
        <authorList>
            <person name="Kanost M.R."/>
            <person name="Arrese E.L."/>
            <person name="Cao X."/>
            <person name="Chen Y.R."/>
            <person name="Chellapilla S."/>
            <person name="Goldsmith M.R."/>
            <person name="Grosse-Wilde E."/>
            <person name="Heckel D.G."/>
            <person name="Herndon N."/>
            <person name="Jiang H."/>
            <person name="Papanicolaou A."/>
            <person name="Qu J."/>
            <person name="Soulages J.L."/>
            <person name="Vogel H."/>
            <person name="Walters J."/>
            <person name="Waterhouse R.M."/>
            <person name="Ahn S.J."/>
            <person name="Almeida F.C."/>
            <person name="An C."/>
            <person name="Aqrawi P."/>
            <person name="Bretschneider A."/>
            <person name="Bryant W.B."/>
            <person name="Bucks S."/>
            <person name="Chao H."/>
            <person name="Chevignon G."/>
            <person name="Christen J.M."/>
            <person name="Clarke D.F."/>
            <person name="Dittmer N.T."/>
            <person name="Ferguson L.C.F."/>
            <person name="Garavelou S."/>
            <person name="Gordon K.H.J."/>
            <person name="Gunaratna R.T."/>
            <person name="Han Y."/>
            <person name="Hauser F."/>
            <person name="He Y."/>
            <person name="Heidel-Fischer H."/>
            <person name="Hirsh A."/>
            <person name="Hu Y."/>
            <person name="Jiang H."/>
            <person name="Kalra D."/>
            <person name="Klinner C."/>
            <person name="Konig C."/>
            <person name="Kovar C."/>
            <person name="Kroll A.R."/>
            <person name="Kuwar S.S."/>
            <person name="Lee S.L."/>
            <person name="Lehman R."/>
            <person name="Li K."/>
            <person name="Li Z."/>
            <person name="Liang H."/>
            <person name="Lovelace S."/>
            <person name="Lu Z."/>
            <person name="Mansfield J.H."/>
            <person name="McCulloch K.J."/>
            <person name="Mathew T."/>
            <person name="Morton B."/>
            <person name="Muzny D.M."/>
            <person name="Neunemann D."/>
            <person name="Ongeri F."/>
            <person name="Pauchet Y."/>
            <person name="Pu L.L."/>
            <person name="Pyrousis I."/>
            <person name="Rao X.J."/>
            <person name="Redding A."/>
            <person name="Roesel C."/>
            <person name="Sanchez-Gracia A."/>
            <person name="Schaack S."/>
            <person name="Shukla A."/>
            <person name="Tetreau G."/>
            <person name="Wang Y."/>
            <person name="Xiong G.H."/>
            <person name="Traut W."/>
            <person name="Walsh T.K."/>
            <person name="Worley K.C."/>
            <person name="Wu D."/>
            <person name="Wu W."/>
            <person name="Wu Y.Q."/>
            <person name="Zhang X."/>
            <person name="Zou Z."/>
            <person name="Zucker H."/>
            <person name="Briscoe A.D."/>
            <person name="Burmester T."/>
            <person name="Clem R.J."/>
            <person name="Feyereisen R."/>
            <person name="Grimmelikhuijzen C.J.P."/>
            <person name="Hamodrakas S.J."/>
            <person name="Hansson B.S."/>
            <person name="Huguet E."/>
            <person name="Jermiin L.S."/>
            <person name="Lan Q."/>
            <person name="Lehman H.K."/>
            <person name="Lorenzen M."/>
            <person name="Merzendorfer H."/>
            <person name="Michalopoulos I."/>
            <person name="Morton D.B."/>
            <person name="Muthukrishnan S."/>
            <person name="Oakeshott J.G."/>
            <person name="Palmer W."/>
            <person name="Park Y."/>
            <person name="Passarelli A.L."/>
            <person name="Rozas J."/>
            <person name="Schwartz L.M."/>
            <person name="Smith W."/>
            <person name="Southgate A."/>
            <person name="Vilcinskas A."/>
            <person name="Vogt R."/>
            <person name="Wang P."/>
            <person name="Werren J."/>
            <person name="Yu X.Q."/>
            <person name="Zhou J.J."/>
            <person name="Brown S.J."/>
            <person name="Scherer S.E."/>
            <person name="Richards S."/>
            <person name="Blissard G.W."/>
        </authorList>
    </citation>
    <scope>NUCLEOTIDE SEQUENCE</scope>
</reference>
<keyword evidence="12" id="KW-1205">Fibrinolytic toxin</keyword>
<dbReference type="Proteomes" id="UP000791440">
    <property type="component" value="Unassembled WGS sequence"/>
</dbReference>
<proteinExistence type="predicted"/>
<dbReference type="GO" id="GO:0006508">
    <property type="term" value="P:proteolysis"/>
    <property type="evidence" value="ECO:0007669"/>
    <property type="project" value="UniProtKB-KW"/>
</dbReference>
<evidence type="ECO:0000256" key="4">
    <source>
        <dbReference type="ARBA" id="ARBA00022670"/>
    </source>
</evidence>
<comment type="caution">
    <text evidence="15">The sequence shown here is derived from an EMBL/GenBank/DDBJ whole genome shotgun (WGS) entry which is preliminary data.</text>
</comment>
<evidence type="ECO:0000256" key="11">
    <source>
        <dbReference type="ARBA" id="ARBA00055534"/>
    </source>
</evidence>
<dbReference type="GO" id="GO:0090729">
    <property type="term" value="F:toxin activity"/>
    <property type="evidence" value="ECO:0007669"/>
    <property type="project" value="UniProtKB-KW"/>
</dbReference>
<reference evidence="15" key="2">
    <citation type="submission" date="2020-12" db="EMBL/GenBank/DDBJ databases">
        <authorList>
            <person name="Kanost M."/>
        </authorList>
    </citation>
    <scope>NUCLEOTIDE SEQUENCE</scope>
</reference>
<keyword evidence="7" id="KW-0720">Serine protease</keyword>
<dbReference type="PROSITE" id="PS00134">
    <property type="entry name" value="TRYPSIN_HIS"/>
    <property type="match status" value="1"/>
</dbReference>
<dbReference type="PANTHER" id="PTHR24276:SF91">
    <property type="entry name" value="AT26814P-RELATED"/>
    <property type="match status" value="1"/>
</dbReference>
<evidence type="ECO:0000256" key="1">
    <source>
        <dbReference type="ARBA" id="ARBA00004239"/>
    </source>
</evidence>
<evidence type="ECO:0000256" key="12">
    <source>
        <dbReference type="ARBA" id="ARBA00084094"/>
    </source>
</evidence>
<name>A0A922CI71_MANSE</name>
<dbReference type="EMBL" id="JH668349">
    <property type="protein sequence ID" value="KAG6447785.1"/>
    <property type="molecule type" value="Genomic_DNA"/>
</dbReference>
<organism evidence="15 16">
    <name type="scientific">Manduca sexta</name>
    <name type="common">Tobacco hawkmoth</name>
    <name type="synonym">Tobacco hornworm</name>
    <dbReference type="NCBI Taxonomy" id="7130"/>
    <lineage>
        <taxon>Eukaryota</taxon>
        <taxon>Metazoa</taxon>
        <taxon>Ecdysozoa</taxon>
        <taxon>Arthropoda</taxon>
        <taxon>Hexapoda</taxon>
        <taxon>Insecta</taxon>
        <taxon>Pterygota</taxon>
        <taxon>Neoptera</taxon>
        <taxon>Endopterygota</taxon>
        <taxon>Lepidoptera</taxon>
        <taxon>Glossata</taxon>
        <taxon>Ditrysia</taxon>
        <taxon>Bombycoidea</taxon>
        <taxon>Sphingidae</taxon>
        <taxon>Sphinginae</taxon>
        <taxon>Sphingini</taxon>
        <taxon>Manduca</taxon>
    </lineage>
</organism>
<dbReference type="CDD" id="cd00190">
    <property type="entry name" value="Tryp_SPc"/>
    <property type="match status" value="1"/>
</dbReference>
<evidence type="ECO:0000256" key="7">
    <source>
        <dbReference type="ARBA" id="ARBA00022825"/>
    </source>
</evidence>
<evidence type="ECO:0000256" key="2">
    <source>
        <dbReference type="ARBA" id="ARBA00022525"/>
    </source>
</evidence>
<dbReference type="AlphaFoldDB" id="A0A922CI71"/>
<dbReference type="PANTHER" id="PTHR24276">
    <property type="entry name" value="POLYSERASE-RELATED"/>
    <property type="match status" value="1"/>
</dbReference>
<dbReference type="InterPro" id="IPR050430">
    <property type="entry name" value="Peptidase_S1"/>
</dbReference>
<feature type="signal peptide" evidence="13">
    <location>
        <begin position="1"/>
        <end position="16"/>
    </location>
</feature>
<gene>
    <name evidence="15" type="ORF">O3G_MSEX005192</name>
</gene>
<evidence type="ECO:0000256" key="13">
    <source>
        <dbReference type="SAM" id="SignalP"/>
    </source>
</evidence>
<feature type="chain" id="PRO_5038276750" description="Peptidase S1 domain-containing protein" evidence="13">
    <location>
        <begin position="17"/>
        <end position="266"/>
    </location>
</feature>
<evidence type="ECO:0000313" key="16">
    <source>
        <dbReference type="Proteomes" id="UP000791440"/>
    </source>
</evidence>
<dbReference type="EMBL" id="JH668349">
    <property type="protein sequence ID" value="KAG6447784.1"/>
    <property type="molecule type" value="Genomic_DNA"/>
</dbReference>
<evidence type="ECO:0000256" key="9">
    <source>
        <dbReference type="ARBA" id="ARBA00023180"/>
    </source>
</evidence>
<dbReference type="SMART" id="SM00020">
    <property type="entry name" value="Tryp_SPc"/>
    <property type="match status" value="1"/>
</dbReference>
<keyword evidence="5 13" id="KW-0732">Signal</keyword>
<keyword evidence="2" id="KW-0964">Secreted</keyword>
<evidence type="ECO:0000256" key="10">
    <source>
        <dbReference type="ARBA" id="ARBA00023240"/>
    </source>
</evidence>
<dbReference type="GO" id="GO:0005576">
    <property type="term" value="C:extracellular region"/>
    <property type="evidence" value="ECO:0007669"/>
    <property type="project" value="UniProtKB-SubCell"/>
</dbReference>
<comment type="function">
    <text evidence="11">Fibrinolytic activity; shows preferential cleavage of Arg-Gly bonds in all three fibrinogen chains. Contact with the caterpillars causes severe bleeding, due the anticoagulant effect of the protein.</text>
</comment>
<dbReference type="Pfam" id="PF00089">
    <property type="entry name" value="Trypsin"/>
    <property type="match status" value="1"/>
</dbReference>
<dbReference type="GO" id="GO:0004252">
    <property type="term" value="F:serine-type endopeptidase activity"/>
    <property type="evidence" value="ECO:0007669"/>
    <property type="project" value="InterPro"/>
</dbReference>
<protein>
    <recommendedName>
        <fullName evidence="14">Peptidase S1 domain-containing protein</fullName>
    </recommendedName>
</protein>
<keyword evidence="8" id="KW-1015">Disulfide bond</keyword>
<evidence type="ECO:0000256" key="6">
    <source>
        <dbReference type="ARBA" id="ARBA00022801"/>
    </source>
</evidence>
<dbReference type="PROSITE" id="PS50240">
    <property type="entry name" value="TRYPSIN_DOM"/>
    <property type="match status" value="1"/>
</dbReference>
<keyword evidence="4" id="KW-0645">Protease</keyword>
<dbReference type="FunFam" id="2.40.10.10:FF:000068">
    <property type="entry name" value="transmembrane protease serine 2"/>
    <property type="match status" value="1"/>
</dbReference>